<accession>A0A4S8M290</accession>
<gene>
    <name evidence="2" type="ORF">K435DRAFT_101866</name>
</gene>
<dbReference type="Proteomes" id="UP000297245">
    <property type="component" value="Unassembled WGS sequence"/>
</dbReference>
<sequence>MNPHATSTSYQMQLQDPILFGEEEEDESTLYYDEDRFSYRPPYEYGYDSPYTLGESSSPAPRSSPTPAPTSLRARAQAHSTAGAGSKSRPDVDVERPAKRPREHEKQMTLDGLLTQKKKFVGERTKTQSSARRVPTVPLRLTPTRSSPALDHRVRTRGHERDQNENRRIPDAYKTIPDDKDESWSTITSRSAKKGKGKPAIGIGREWVILSFRYLSPLRS</sequence>
<protein>
    <submittedName>
        <fullName evidence="2">Uncharacterized protein</fullName>
    </submittedName>
</protein>
<proteinExistence type="predicted"/>
<evidence type="ECO:0000313" key="3">
    <source>
        <dbReference type="Proteomes" id="UP000297245"/>
    </source>
</evidence>
<feature type="compositionally biased region" description="Basic and acidic residues" evidence="1">
    <location>
        <begin position="88"/>
        <end position="108"/>
    </location>
</feature>
<reference evidence="2 3" key="1">
    <citation type="journal article" date="2019" name="Nat. Ecol. Evol.">
        <title>Megaphylogeny resolves global patterns of mushroom evolution.</title>
        <authorList>
            <person name="Varga T."/>
            <person name="Krizsan K."/>
            <person name="Foldi C."/>
            <person name="Dima B."/>
            <person name="Sanchez-Garcia M."/>
            <person name="Sanchez-Ramirez S."/>
            <person name="Szollosi G.J."/>
            <person name="Szarkandi J.G."/>
            <person name="Papp V."/>
            <person name="Albert L."/>
            <person name="Andreopoulos W."/>
            <person name="Angelini C."/>
            <person name="Antonin V."/>
            <person name="Barry K.W."/>
            <person name="Bougher N.L."/>
            <person name="Buchanan P."/>
            <person name="Buyck B."/>
            <person name="Bense V."/>
            <person name="Catcheside P."/>
            <person name="Chovatia M."/>
            <person name="Cooper J."/>
            <person name="Damon W."/>
            <person name="Desjardin D."/>
            <person name="Finy P."/>
            <person name="Geml J."/>
            <person name="Haridas S."/>
            <person name="Hughes K."/>
            <person name="Justo A."/>
            <person name="Karasinski D."/>
            <person name="Kautmanova I."/>
            <person name="Kiss B."/>
            <person name="Kocsube S."/>
            <person name="Kotiranta H."/>
            <person name="LaButti K.M."/>
            <person name="Lechner B.E."/>
            <person name="Liimatainen K."/>
            <person name="Lipzen A."/>
            <person name="Lukacs Z."/>
            <person name="Mihaltcheva S."/>
            <person name="Morgado L.N."/>
            <person name="Niskanen T."/>
            <person name="Noordeloos M.E."/>
            <person name="Ohm R.A."/>
            <person name="Ortiz-Santana B."/>
            <person name="Ovrebo C."/>
            <person name="Racz N."/>
            <person name="Riley R."/>
            <person name="Savchenko A."/>
            <person name="Shiryaev A."/>
            <person name="Soop K."/>
            <person name="Spirin V."/>
            <person name="Szebenyi C."/>
            <person name="Tomsovsky M."/>
            <person name="Tulloss R.E."/>
            <person name="Uehling J."/>
            <person name="Grigoriev I.V."/>
            <person name="Vagvolgyi C."/>
            <person name="Papp T."/>
            <person name="Martin F.M."/>
            <person name="Miettinen O."/>
            <person name="Hibbett D.S."/>
            <person name="Nagy L.G."/>
        </authorList>
    </citation>
    <scope>NUCLEOTIDE SEQUENCE [LARGE SCALE GENOMIC DNA]</scope>
    <source>
        <strain evidence="2 3">CBS 962.96</strain>
    </source>
</reference>
<name>A0A4S8M290_DENBC</name>
<feature type="compositionally biased region" description="Basic and acidic residues" evidence="1">
    <location>
        <begin position="150"/>
        <end position="171"/>
    </location>
</feature>
<organism evidence="2 3">
    <name type="scientific">Dendrothele bispora (strain CBS 962.96)</name>
    <dbReference type="NCBI Taxonomy" id="1314807"/>
    <lineage>
        <taxon>Eukaryota</taxon>
        <taxon>Fungi</taxon>
        <taxon>Dikarya</taxon>
        <taxon>Basidiomycota</taxon>
        <taxon>Agaricomycotina</taxon>
        <taxon>Agaricomycetes</taxon>
        <taxon>Agaricomycetidae</taxon>
        <taxon>Agaricales</taxon>
        <taxon>Agaricales incertae sedis</taxon>
        <taxon>Dendrothele</taxon>
    </lineage>
</organism>
<dbReference type="EMBL" id="ML179182">
    <property type="protein sequence ID" value="THU96207.1"/>
    <property type="molecule type" value="Genomic_DNA"/>
</dbReference>
<feature type="region of interest" description="Disordered" evidence="1">
    <location>
        <begin position="1"/>
        <end position="199"/>
    </location>
</feature>
<evidence type="ECO:0000256" key="1">
    <source>
        <dbReference type="SAM" id="MobiDB-lite"/>
    </source>
</evidence>
<feature type="compositionally biased region" description="Polar residues" evidence="1">
    <location>
        <begin position="1"/>
        <end position="14"/>
    </location>
</feature>
<evidence type="ECO:0000313" key="2">
    <source>
        <dbReference type="EMBL" id="THU96207.1"/>
    </source>
</evidence>
<dbReference type="AlphaFoldDB" id="A0A4S8M290"/>
<keyword evidence="3" id="KW-1185">Reference proteome</keyword>